<accession>A0A6A6U0W8</accession>
<sequence>MAILVQSSGMSVEEEMKPLHPFFAKQKAIKQPESNSPRTSSEKPHKLNPEHHSKIASTQPKRECSPTLQAKINGKELVANHGNPKARSRKSSDGPDEAANLDTDPNHDRRKRRRTSEPESLETNGPDHNLSMQDRTIRQAVEVLITTPPAAAQLDAAPSAEQSLEVKDIPETTGSKVLKLSGKGTLGSPTKAEEPLPKPPAKETPKKPRGRPKRLTNTAKLIDSAVPSRIVAIPYNKANLAEKIDKILSGMERAENLIITPEKPTSIHIEAPKPKPVPKSTHPFFLTKPATTEPPVDIILSTVSTEPSVQAYSAAVKAAKARFGVSLPMSPKKKAQSSKVPDAPWPWQGVSHVGLALSDLDTSSKNLGCKIRSKAKGKDIPTYVSRDEDILYRLLGTLPLTSIGPVMHIDGPLAELRLPEKKLMPGFVGLDHVICELATNDRGLEHAHPAIQKLADESRDYLSRWDLNHCETQSWSSKYAPKCAADVLQDGTEATILRDWLSAMRVDNVDSGKPSKSKKPPTELKPKRKRKRKVELDDFIIYEDDGESDNPDFTDVEDGNIAMNGSLRPPGCQSKIRRLNSKTSKPGNTVLLVGPNGCGKTAAVYAVAEELGFEVFEINPGTCRSRNDILERIGDMTENHLVQQVSKAVKQVEISKATGEKLHRHDTPADSADGRQGNMTAFFKPAPAKPKTDSPVKKMKATSMTESLGNTPTKKQKQSLLLIEEADIRYSADKSFWTTIITLASLSKRPIIITCNDEQNIPKSAITFHAILQFVPPPIHVVGDYLSLLAFREGHLLTTKHLADLYVSLGLSLRASIVALNFWCQMALGDQKSGLDWMLDRYPPGIDHDQDGNKLRAISMQTYQSDIEQFPLDTLSFRDKPLSVAEQEDTLVAMIRDSGSSLEDVLSHPSDFIYSNNLCGMSLETCEYLSDNNSALDVFCRGDMRTGLQSELDASHPLLTKEANRDNLEGQRYRHMVCDTVPDNQHLNAAVAAASIVQARILAERSRLTSNASSCLPLASTLQDFAANTVSTVRALANPATKPQLTRSDFARALDDLADDPSSTTDAYILSSFDREFQVITCDLAPYIRVIARADLALEAERAASLASGSKRARTSRVSRGAADGSRRETVRRERWFPKELNLQLVMGTGIGEGDAAYAQPLGSVKAPVELQSWRVDGGVIERPRRYLSDLLRY</sequence>
<dbReference type="Proteomes" id="UP000799302">
    <property type="component" value="Unassembled WGS sequence"/>
</dbReference>
<dbReference type="CDD" id="cd00009">
    <property type="entry name" value="AAA"/>
    <property type="match status" value="1"/>
</dbReference>
<dbReference type="InterPro" id="IPR003593">
    <property type="entry name" value="AAA+_ATPase"/>
</dbReference>
<evidence type="ECO:0000313" key="3">
    <source>
        <dbReference type="EMBL" id="KAF2665087.1"/>
    </source>
</evidence>
<keyword evidence="3" id="KW-0378">Hydrolase</keyword>
<dbReference type="Pfam" id="PF00004">
    <property type="entry name" value="AAA"/>
    <property type="match status" value="1"/>
</dbReference>
<feature type="region of interest" description="Disordered" evidence="1">
    <location>
        <begin position="508"/>
        <end position="530"/>
    </location>
</feature>
<dbReference type="GO" id="GO:0016887">
    <property type="term" value="F:ATP hydrolysis activity"/>
    <property type="evidence" value="ECO:0007669"/>
    <property type="project" value="InterPro"/>
</dbReference>
<keyword evidence="4" id="KW-1185">Reference proteome</keyword>
<dbReference type="OrthoDB" id="9996895at2759"/>
<dbReference type="InterPro" id="IPR027417">
    <property type="entry name" value="P-loop_NTPase"/>
</dbReference>
<organism evidence="3 4">
    <name type="scientific">Microthyrium microscopicum</name>
    <dbReference type="NCBI Taxonomy" id="703497"/>
    <lineage>
        <taxon>Eukaryota</taxon>
        <taxon>Fungi</taxon>
        <taxon>Dikarya</taxon>
        <taxon>Ascomycota</taxon>
        <taxon>Pezizomycotina</taxon>
        <taxon>Dothideomycetes</taxon>
        <taxon>Dothideomycetes incertae sedis</taxon>
        <taxon>Microthyriales</taxon>
        <taxon>Microthyriaceae</taxon>
        <taxon>Microthyrium</taxon>
    </lineage>
</organism>
<dbReference type="AlphaFoldDB" id="A0A6A6U0W8"/>
<gene>
    <name evidence="3" type="ORF">BT63DRAFT_464389</name>
</gene>
<proteinExistence type="predicted"/>
<reference evidence="3" key="1">
    <citation type="journal article" date="2020" name="Stud. Mycol.">
        <title>101 Dothideomycetes genomes: a test case for predicting lifestyles and emergence of pathogens.</title>
        <authorList>
            <person name="Haridas S."/>
            <person name="Albert R."/>
            <person name="Binder M."/>
            <person name="Bloem J."/>
            <person name="Labutti K."/>
            <person name="Salamov A."/>
            <person name="Andreopoulos B."/>
            <person name="Baker S."/>
            <person name="Barry K."/>
            <person name="Bills G."/>
            <person name="Bluhm B."/>
            <person name="Cannon C."/>
            <person name="Castanera R."/>
            <person name="Culley D."/>
            <person name="Daum C."/>
            <person name="Ezra D."/>
            <person name="Gonzalez J."/>
            <person name="Henrissat B."/>
            <person name="Kuo A."/>
            <person name="Liang C."/>
            <person name="Lipzen A."/>
            <person name="Lutzoni F."/>
            <person name="Magnuson J."/>
            <person name="Mondo S."/>
            <person name="Nolan M."/>
            <person name="Ohm R."/>
            <person name="Pangilinan J."/>
            <person name="Park H.-J."/>
            <person name="Ramirez L."/>
            <person name="Alfaro M."/>
            <person name="Sun H."/>
            <person name="Tritt A."/>
            <person name="Yoshinaga Y."/>
            <person name="Zwiers L.-H."/>
            <person name="Turgeon B."/>
            <person name="Goodwin S."/>
            <person name="Spatafora J."/>
            <person name="Crous P."/>
            <person name="Grigoriev I."/>
        </authorList>
    </citation>
    <scope>NUCLEOTIDE SEQUENCE</scope>
    <source>
        <strain evidence="3">CBS 115976</strain>
    </source>
</reference>
<dbReference type="SUPFAM" id="SSF52540">
    <property type="entry name" value="P-loop containing nucleoside triphosphate hydrolases"/>
    <property type="match status" value="1"/>
</dbReference>
<evidence type="ECO:0000313" key="4">
    <source>
        <dbReference type="Proteomes" id="UP000799302"/>
    </source>
</evidence>
<feature type="domain" description="AAA+ ATPase" evidence="2">
    <location>
        <begin position="586"/>
        <end position="778"/>
    </location>
</feature>
<dbReference type="EMBL" id="MU004241">
    <property type="protein sequence ID" value="KAF2665087.1"/>
    <property type="molecule type" value="Genomic_DNA"/>
</dbReference>
<name>A0A6A6U0W8_9PEZI</name>
<feature type="region of interest" description="Disordered" evidence="1">
    <location>
        <begin position="1"/>
        <end position="135"/>
    </location>
</feature>
<dbReference type="GO" id="GO:0005524">
    <property type="term" value="F:ATP binding"/>
    <property type="evidence" value="ECO:0007669"/>
    <property type="project" value="InterPro"/>
</dbReference>
<dbReference type="PANTHER" id="PTHR23389:SF21">
    <property type="entry name" value="ATPASE FAMILY AAA DOMAIN-CONTAINING PROTEIN 5"/>
    <property type="match status" value="1"/>
</dbReference>
<feature type="region of interest" description="Disordered" evidence="1">
    <location>
        <begin position="1109"/>
        <end position="1131"/>
    </location>
</feature>
<feature type="compositionally biased region" description="Basic and acidic residues" evidence="1">
    <location>
        <begin position="191"/>
        <end position="206"/>
    </location>
</feature>
<protein>
    <submittedName>
        <fullName evidence="3">P-loop containing nucleoside triphosphate hydrolase protein</fullName>
    </submittedName>
</protein>
<feature type="region of interest" description="Disordered" evidence="1">
    <location>
        <begin position="175"/>
        <end position="217"/>
    </location>
</feature>
<dbReference type="Gene3D" id="3.40.50.300">
    <property type="entry name" value="P-loop containing nucleotide triphosphate hydrolases"/>
    <property type="match status" value="1"/>
</dbReference>
<dbReference type="InterPro" id="IPR003959">
    <property type="entry name" value="ATPase_AAA_core"/>
</dbReference>
<evidence type="ECO:0000256" key="1">
    <source>
        <dbReference type="SAM" id="MobiDB-lite"/>
    </source>
</evidence>
<dbReference type="SMART" id="SM00382">
    <property type="entry name" value="AAA"/>
    <property type="match status" value="1"/>
</dbReference>
<dbReference type="GO" id="GO:0003677">
    <property type="term" value="F:DNA binding"/>
    <property type="evidence" value="ECO:0007669"/>
    <property type="project" value="TreeGrafter"/>
</dbReference>
<feature type="compositionally biased region" description="Polar residues" evidence="1">
    <location>
        <begin position="1"/>
        <end position="10"/>
    </location>
</feature>
<evidence type="ECO:0000259" key="2">
    <source>
        <dbReference type="SMART" id="SM00382"/>
    </source>
</evidence>
<dbReference type="PANTHER" id="PTHR23389">
    <property type="entry name" value="CHROMOSOME TRANSMISSION FIDELITY FACTOR 18"/>
    <property type="match status" value="1"/>
</dbReference>
<feature type="compositionally biased region" description="Basic and acidic residues" evidence="1">
    <location>
        <begin position="40"/>
        <end position="53"/>
    </location>
</feature>
<dbReference type="GO" id="GO:0005634">
    <property type="term" value="C:nucleus"/>
    <property type="evidence" value="ECO:0007669"/>
    <property type="project" value="TreeGrafter"/>
</dbReference>